<dbReference type="AlphaFoldDB" id="A0A0L0NW38"/>
<reference evidence="2" key="1">
    <citation type="journal article" date="2015" name="BMC Genomics">
        <title>Draft genome of a commonly misdiagnosed multidrug resistant pathogen Candida auris.</title>
        <authorList>
            <person name="Chatterjee S."/>
            <person name="Alampalli S.V."/>
            <person name="Nageshan R.K."/>
            <person name="Chettiar S.T."/>
            <person name="Joshi S."/>
            <person name="Tatu U.S."/>
        </authorList>
    </citation>
    <scope>NUCLEOTIDE SEQUENCE [LARGE SCALE GENOMIC DNA]</scope>
    <source>
        <strain evidence="2">6684</strain>
    </source>
</reference>
<sequence length="99" mass="11679">MLKASWELRVAESPERARRRKNQAYYLGLKLKRLKIKIIEKRKKVTEKKPDIQGGDMTLICYKITFLQPLAGSVRYQTTLAGIVIQVRLRNWFDLFALR</sequence>
<accession>A0A0L0NW38</accession>
<proteinExistence type="predicted"/>
<organism evidence="1 2">
    <name type="scientific">Candidozyma auris</name>
    <name type="common">Yeast</name>
    <name type="synonym">Candida auris</name>
    <dbReference type="NCBI Taxonomy" id="498019"/>
    <lineage>
        <taxon>Eukaryota</taxon>
        <taxon>Fungi</taxon>
        <taxon>Dikarya</taxon>
        <taxon>Ascomycota</taxon>
        <taxon>Saccharomycotina</taxon>
        <taxon>Pichiomycetes</taxon>
        <taxon>Metschnikowiaceae</taxon>
        <taxon>Candidozyma</taxon>
    </lineage>
</organism>
<dbReference type="EMBL" id="LGST01000034">
    <property type="protein sequence ID" value="KND98244.1"/>
    <property type="molecule type" value="Genomic_DNA"/>
</dbReference>
<protein>
    <submittedName>
        <fullName evidence="1">Uncharacterized protein</fullName>
    </submittedName>
</protein>
<gene>
    <name evidence="1" type="ORF">QG37_05010</name>
</gene>
<name>A0A0L0NW38_CANAR</name>
<evidence type="ECO:0000313" key="1">
    <source>
        <dbReference type="EMBL" id="KND98244.1"/>
    </source>
</evidence>
<comment type="caution">
    <text evidence="1">The sequence shown here is derived from an EMBL/GenBank/DDBJ whole genome shotgun (WGS) entry which is preliminary data.</text>
</comment>
<evidence type="ECO:0000313" key="2">
    <source>
        <dbReference type="Proteomes" id="UP000037122"/>
    </source>
</evidence>
<dbReference type="VEuPathDB" id="FungiDB:QG37_05010"/>
<dbReference type="Proteomes" id="UP000037122">
    <property type="component" value="Unassembled WGS sequence"/>
</dbReference>